<evidence type="ECO:0000259" key="6">
    <source>
        <dbReference type="Pfam" id="PF08281"/>
    </source>
</evidence>
<sequence>MKNHDVLDFSTLYKEHWERLFKQIIRILPDEEDACDVVQQTFVDLWEIRDKIHEIKSVQSFLFIMARNIAFKRLKRSLRDEAYFDHYLNRKSELTEVVDEWLFYKEMNSMLNHEIEQLPSKMKEMFVLSRLEGLSYVEIAERLGKSDKTVKKQISNAIKILKLKLGLKYSLPFLAILLF</sequence>
<keyword evidence="4" id="KW-0804">Transcription</keyword>
<dbReference type="NCBIfam" id="TIGR02937">
    <property type="entry name" value="sigma70-ECF"/>
    <property type="match status" value="1"/>
</dbReference>
<evidence type="ECO:0000256" key="1">
    <source>
        <dbReference type="ARBA" id="ARBA00010641"/>
    </source>
</evidence>
<dbReference type="PANTHER" id="PTHR43133">
    <property type="entry name" value="RNA POLYMERASE ECF-TYPE SIGMA FACTO"/>
    <property type="match status" value="1"/>
</dbReference>
<dbReference type="NCBIfam" id="TIGR02985">
    <property type="entry name" value="Sig70_bacteroi1"/>
    <property type="match status" value="1"/>
</dbReference>
<gene>
    <name evidence="7" type="ORF">SAMN05660841_03349</name>
</gene>
<keyword evidence="2" id="KW-0805">Transcription regulation</keyword>
<evidence type="ECO:0000256" key="3">
    <source>
        <dbReference type="ARBA" id="ARBA00023082"/>
    </source>
</evidence>
<dbReference type="Proteomes" id="UP000190150">
    <property type="component" value="Unassembled WGS sequence"/>
</dbReference>
<dbReference type="Gene3D" id="1.10.1740.10">
    <property type="match status" value="1"/>
</dbReference>
<dbReference type="Pfam" id="PF04542">
    <property type="entry name" value="Sigma70_r2"/>
    <property type="match status" value="1"/>
</dbReference>
<proteinExistence type="inferred from homology"/>
<protein>
    <submittedName>
        <fullName evidence="7">RNA polymerase sigma-70 factor, ECF subfamily</fullName>
    </submittedName>
</protein>
<dbReference type="InterPro" id="IPR013249">
    <property type="entry name" value="RNA_pol_sigma70_r4_t2"/>
</dbReference>
<dbReference type="InterPro" id="IPR013324">
    <property type="entry name" value="RNA_pol_sigma_r3/r4-like"/>
</dbReference>
<dbReference type="InterPro" id="IPR036388">
    <property type="entry name" value="WH-like_DNA-bd_sf"/>
</dbReference>
<dbReference type="SUPFAM" id="SSF88946">
    <property type="entry name" value="Sigma2 domain of RNA polymerase sigma factors"/>
    <property type="match status" value="1"/>
</dbReference>
<keyword evidence="8" id="KW-1185">Reference proteome</keyword>
<dbReference type="GO" id="GO:0003677">
    <property type="term" value="F:DNA binding"/>
    <property type="evidence" value="ECO:0007669"/>
    <property type="project" value="InterPro"/>
</dbReference>
<dbReference type="GO" id="GO:0006352">
    <property type="term" value="P:DNA-templated transcription initiation"/>
    <property type="evidence" value="ECO:0007669"/>
    <property type="project" value="InterPro"/>
</dbReference>
<dbReference type="Gene3D" id="1.10.10.10">
    <property type="entry name" value="Winged helix-like DNA-binding domain superfamily/Winged helix DNA-binding domain"/>
    <property type="match status" value="1"/>
</dbReference>
<dbReference type="SUPFAM" id="SSF88659">
    <property type="entry name" value="Sigma3 and sigma4 domains of RNA polymerase sigma factors"/>
    <property type="match status" value="1"/>
</dbReference>
<dbReference type="InterPro" id="IPR014284">
    <property type="entry name" value="RNA_pol_sigma-70_dom"/>
</dbReference>
<reference evidence="8" key="1">
    <citation type="submission" date="2017-02" db="EMBL/GenBank/DDBJ databases">
        <authorList>
            <person name="Varghese N."/>
            <person name="Submissions S."/>
        </authorList>
    </citation>
    <scope>NUCLEOTIDE SEQUENCE [LARGE SCALE GENOMIC DNA]</scope>
    <source>
        <strain evidence="8">DSM 24091</strain>
    </source>
</reference>
<evidence type="ECO:0000259" key="5">
    <source>
        <dbReference type="Pfam" id="PF04542"/>
    </source>
</evidence>
<feature type="domain" description="RNA polymerase sigma-70 region 2" evidence="5">
    <location>
        <begin position="12"/>
        <end position="76"/>
    </location>
</feature>
<dbReference type="EMBL" id="FUZF01000017">
    <property type="protein sequence ID" value="SKB96983.1"/>
    <property type="molecule type" value="Genomic_DNA"/>
</dbReference>
<dbReference type="PANTHER" id="PTHR43133:SF46">
    <property type="entry name" value="RNA POLYMERASE SIGMA-70 FACTOR ECF SUBFAMILY"/>
    <property type="match status" value="1"/>
</dbReference>
<comment type="similarity">
    <text evidence="1">Belongs to the sigma-70 factor family. ECF subfamily.</text>
</comment>
<organism evidence="7 8">
    <name type="scientific">Sphingobacterium nematocida</name>
    <dbReference type="NCBI Taxonomy" id="1513896"/>
    <lineage>
        <taxon>Bacteria</taxon>
        <taxon>Pseudomonadati</taxon>
        <taxon>Bacteroidota</taxon>
        <taxon>Sphingobacteriia</taxon>
        <taxon>Sphingobacteriales</taxon>
        <taxon>Sphingobacteriaceae</taxon>
        <taxon>Sphingobacterium</taxon>
    </lineage>
</organism>
<feature type="domain" description="RNA polymerase sigma factor 70 region 4 type 2" evidence="6">
    <location>
        <begin position="113"/>
        <end position="159"/>
    </location>
</feature>
<keyword evidence="3" id="KW-0731">Sigma factor</keyword>
<dbReference type="GO" id="GO:0016987">
    <property type="term" value="F:sigma factor activity"/>
    <property type="evidence" value="ECO:0007669"/>
    <property type="project" value="UniProtKB-KW"/>
</dbReference>
<evidence type="ECO:0000256" key="2">
    <source>
        <dbReference type="ARBA" id="ARBA00023015"/>
    </source>
</evidence>
<dbReference type="InterPro" id="IPR014327">
    <property type="entry name" value="RNA_pol_sigma70_bacteroid"/>
</dbReference>
<dbReference type="InterPro" id="IPR039425">
    <property type="entry name" value="RNA_pol_sigma-70-like"/>
</dbReference>
<dbReference type="InterPro" id="IPR013325">
    <property type="entry name" value="RNA_pol_sigma_r2"/>
</dbReference>
<accession>A0A1T5FLC7</accession>
<dbReference type="RefSeq" id="WP_176141113.1">
    <property type="nucleotide sequence ID" value="NZ_FUZF01000017.1"/>
</dbReference>
<evidence type="ECO:0000256" key="4">
    <source>
        <dbReference type="ARBA" id="ARBA00023163"/>
    </source>
</evidence>
<evidence type="ECO:0000313" key="7">
    <source>
        <dbReference type="EMBL" id="SKB96983.1"/>
    </source>
</evidence>
<dbReference type="InterPro" id="IPR007627">
    <property type="entry name" value="RNA_pol_sigma70_r2"/>
</dbReference>
<evidence type="ECO:0000313" key="8">
    <source>
        <dbReference type="Proteomes" id="UP000190150"/>
    </source>
</evidence>
<dbReference type="STRING" id="1513896.SAMN05660841_03349"/>
<dbReference type="Pfam" id="PF08281">
    <property type="entry name" value="Sigma70_r4_2"/>
    <property type="match status" value="1"/>
</dbReference>
<name>A0A1T5FLC7_9SPHI</name>
<dbReference type="AlphaFoldDB" id="A0A1T5FLC7"/>